<feature type="signal peptide" evidence="2">
    <location>
        <begin position="1"/>
        <end position="18"/>
    </location>
</feature>
<protein>
    <recommendedName>
        <fullName evidence="4">Secreted peptide</fullName>
    </recommendedName>
</protein>
<reference evidence="3" key="1">
    <citation type="submission" date="2012-11" db="EMBL/GenBank/DDBJ databases">
        <authorList>
            <person name="Lucero-Rivera Y.E."/>
            <person name="Tovar-Ramirez D."/>
        </authorList>
    </citation>
    <scope>NUCLEOTIDE SEQUENCE</scope>
    <source>
        <tissue evidence="3">Salivary gland</tissue>
    </source>
</reference>
<sequence>MIRSSLLLLLALGTVAQAFRTTHRYRFLKHPSPPPKNTRPTPQNLPGPIPVVPGRFVVPVVPISPLDPPFPLYGTRPVPLPPVPTTNVVVGSYPPGVARDPPGVAVAALVPPGPPPHFGPTPPGARITVVVTLGPDESFDKSETLWG</sequence>
<organism evidence="3">
    <name type="scientific">Rhipicephalus pulchellus</name>
    <name type="common">Yellow backed tick</name>
    <name type="synonym">Dermacentor pulchellus</name>
    <dbReference type="NCBI Taxonomy" id="72859"/>
    <lineage>
        <taxon>Eukaryota</taxon>
        <taxon>Metazoa</taxon>
        <taxon>Ecdysozoa</taxon>
        <taxon>Arthropoda</taxon>
        <taxon>Chelicerata</taxon>
        <taxon>Arachnida</taxon>
        <taxon>Acari</taxon>
        <taxon>Parasitiformes</taxon>
        <taxon>Ixodida</taxon>
        <taxon>Ixodoidea</taxon>
        <taxon>Ixodidae</taxon>
        <taxon>Rhipicephalinae</taxon>
        <taxon>Rhipicephalus</taxon>
        <taxon>Rhipicephalus</taxon>
    </lineage>
</organism>
<evidence type="ECO:0008006" key="4">
    <source>
        <dbReference type="Google" id="ProtNLM"/>
    </source>
</evidence>
<feature type="chain" id="PRO_5003982025" description="Secreted peptide" evidence="2">
    <location>
        <begin position="19"/>
        <end position="147"/>
    </location>
</feature>
<dbReference type="AlphaFoldDB" id="L7MC16"/>
<dbReference type="EMBL" id="GACK01004286">
    <property type="protein sequence ID" value="JAA60748.1"/>
    <property type="molecule type" value="mRNA"/>
</dbReference>
<accession>L7MC16</accession>
<proteinExistence type="evidence at transcript level"/>
<name>L7MC16_RHIPC</name>
<feature type="compositionally biased region" description="Pro residues" evidence="1">
    <location>
        <begin position="31"/>
        <end position="48"/>
    </location>
</feature>
<evidence type="ECO:0000256" key="1">
    <source>
        <dbReference type="SAM" id="MobiDB-lite"/>
    </source>
</evidence>
<reference evidence="3" key="2">
    <citation type="journal article" date="2015" name="J. Proteomics">
        <title>Sexual differences in the sialomes of the zebra tick, Rhipicephalus pulchellus.</title>
        <authorList>
            <person name="Tan A.W."/>
            <person name="Francischetti I.M."/>
            <person name="Slovak M."/>
            <person name="Kini R.M."/>
            <person name="Ribeiro J.M."/>
        </authorList>
    </citation>
    <scope>NUCLEOTIDE SEQUENCE</scope>
    <source>
        <tissue evidence="3">Salivary gland</tissue>
    </source>
</reference>
<evidence type="ECO:0000313" key="3">
    <source>
        <dbReference type="EMBL" id="JAA60748.1"/>
    </source>
</evidence>
<keyword evidence="2" id="KW-0732">Signal</keyword>
<evidence type="ECO:0000256" key="2">
    <source>
        <dbReference type="SAM" id="SignalP"/>
    </source>
</evidence>
<feature type="region of interest" description="Disordered" evidence="1">
    <location>
        <begin position="27"/>
        <end position="48"/>
    </location>
</feature>